<keyword evidence="4" id="KW-0572">Peptidoglycan-anchor</keyword>
<evidence type="ECO:0000256" key="2">
    <source>
        <dbReference type="ARBA" id="ARBA00022525"/>
    </source>
</evidence>
<evidence type="ECO:0000256" key="4">
    <source>
        <dbReference type="ARBA" id="ARBA00023088"/>
    </source>
</evidence>
<dbReference type="SUPFAM" id="SSF49401">
    <property type="entry name" value="Bacterial adhesins"/>
    <property type="match status" value="1"/>
</dbReference>
<evidence type="ECO:0000256" key="6">
    <source>
        <dbReference type="SAM" id="SignalP"/>
    </source>
</evidence>
<dbReference type="InterPro" id="IPR019931">
    <property type="entry name" value="LPXTG_anchor"/>
</dbReference>
<feature type="domain" description="Gram-positive cocci surface proteins LPxTG" evidence="7">
    <location>
        <begin position="415"/>
        <end position="448"/>
    </location>
</feature>
<sequence>MVRKLRSLVAVAFSALLAAALLPSAALALDAKGGSLTVSNLKEGDTVNLYQVASVTVEDDNTLNKAWVVTPTSGKTVDDYEKADETGRKSIANDLASKVFSTSVTPVATQKVTGTTSATFSGLDAGLYYVSVSNADDVSRVYENTLVPVNLKANSDGSWGYDEALTVPLKSSNVSILKGAATHENGAHETQTQTGVSTNGIVFYKIDVVVPNYNGAADRDFLVKDKLPDGIEYIPGTMKVNGTAKDPVISTGGNISVDLALYLASSAGQTVSITYQAKLTGTAPVENGRANTATLLFSANSYDSTQKTVSDSVVVANAGIKIHKTAEDGKTALQGAEFQLLDKDGTTVLDTQTTDANGDLTFDYALASGTYTIKETKAPAGYSLVENQSVSVEARDNAYKTVDIIDPKDHAAGLLPTTGGAGTIAITVLGVAVIAGTAALIVRGRRQD</sequence>
<dbReference type="AlphaFoldDB" id="A0A6N7XQM1"/>
<feature type="chain" id="PRO_5027092428" evidence="6">
    <location>
        <begin position="29"/>
        <end position="448"/>
    </location>
</feature>
<protein>
    <submittedName>
        <fullName evidence="8">Isopeptide-forming domain-containing fimbrial protein</fullName>
    </submittedName>
</protein>
<dbReference type="InterPro" id="IPR041033">
    <property type="entry name" value="SpaA_PFL_dom_1"/>
</dbReference>
<dbReference type="InterPro" id="IPR013783">
    <property type="entry name" value="Ig-like_fold"/>
</dbReference>
<dbReference type="SUPFAM" id="SSF49478">
    <property type="entry name" value="Cna protein B-type domain"/>
    <property type="match status" value="1"/>
</dbReference>
<dbReference type="Pfam" id="PF17802">
    <property type="entry name" value="SpaA"/>
    <property type="match status" value="1"/>
</dbReference>
<evidence type="ECO:0000256" key="5">
    <source>
        <dbReference type="SAM" id="Phobius"/>
    </source>
</evidence>
<dbReference type="EMBL" id="VUNC01000002">
    <property type="protein sequence ID" value="MST72375.1"/>
    <property type="molecule type" value="Genomic_DNA"/>
</dbReference>
<evidence type="ECO:0000313" key="8">
    <source>
        <dbReference type="EMBL" id="MST72375.1"/>
    </source>
</evidence>
<name>A0A6N7XQM1_9ACTN</name>
<dbReference type="Pfam" id="PF00746">
    <property type="entry name" value="Gram_pos_anchor"/>
    <property type="match status" value="1"/>
</dbReference>
<dbReference type="GO" id="GO:0005975">
    <property type="term" value="P:carbohydrate metabolic process"/>
    <property type="evidence" value="ECO:0007669"/>
    <property type="project" value="UniProtKB-ARBA"/>
</dbReference>
<keyword evidence="1" id="KW-0134">Cell wall</keyword>
<keyword evidence="3 6" id="KW-0732">Signal</keyword>
<keyword evidence="5" id="KW-1133">Transmembrane helix</keyword>
<dbReference type="PROSITE" id="PS50847">
    <property type="entry name" value="GRAM_POS_ANCHORING"/>
    <property type="match status" value="1"/>
</dbReference>
<evidence type="ECO:0000259" key="7">
    <source>
        <dbReference type="PROSITE" id="PS50847"/>
    </source>
</evidence>
<dbReference type="RefSeq" id="WP_154434375.1">
    <property type="nucleotide sequence ID" value="NZ_VUNC01000002.1"/>
</dbReference>
<organism evidence="8 9">
    <name type="scientific">Olsenella porci</name>
    <dbReference type="NCBI Taxonomy" id="2652279"/>
    <lineage>
        <taxon>Bacteria</taxon>
        <taxon>Bacillati</taxon>
        <taxon>Actinomycetota</taxon>
        <taxon>Coriobacteriia</taxon>
        <taxon>Coriobacteriales</taxon>
        <taxon>Atopobiaceae</taxon>
        <taxon>Olsenella</taxon>
    </lineage>
</organism>
<reference evidence="8 9" key="1">
    <citation type="submission" date="2019-08" db="EMBL/GenBank/DDBJ databases">
        <title>In-depth cultivation of the pig gut microbiome towards novel bacterial diversity and tailored functional studies.</title>
        <authorList>
            <person name="Wylensek D."/>
            <person name="Hitch T.C.A."/>
            <person name="Clavel T."/>
        </authorList>
    </citation>
    <scope>NUCLEOTIDE SEQUENCE [LARGE SCALE GENOMIC DNA]</scope>
    <source>
        <strain evidence="8 9">CA-Schmier-601-WT-1</strain>
    </source>
</reference>
<dbReference type="Proteomes" id="UP000469325">
    <property type="component" value="Unassembled WGS sequence"/>
</dbReference>
<evidence type="ECO:0000313" key="9">
    <source>
        <dbReference type="Proteomes" id="UP000469325"/>
    </source>
</evidence>
<dbReference type="NCBIfam" id="TIGR01167">
    <property type="entry name" value="LPXTG_anchor"/>
    <property type="match status" value="1"/>
</dbReference>
<gene>
    <name evidence="8" type="ORF">FYJ68_04530</name>
</gene>
<proteinExistence type="predicted"/>
<dbReference type="InterPro" id="IPR008966">
    <property type="entry name" value="Adhesion_dom_sf"/>
</dbReference>
<dbReference type="NCBIfam" id="TIGR04226">
    <property type="entry name" value="RrgB_K2N_iso_D2"/>
    <property type="match status" value="1"/>
</dbReference>
<keyword evidence="9" id="KW-1185">Reference proteome</keyword>
<keyword evidence="2" id="KW-0964">Secreted</keyword>
<dbReference type="Gene3D" id="2.60.40.740">
    <property type="match status" value="1"/>
</dbReference>
<evidence type="ECO:0000256" key="1">
    <source>
        <dbReference type="ARBA" id="ARBA00022512"/>
    </source>
</evidence>
<evidence type="ECO:0000256" key="3">
    <source>
        <dbReference type="ARBA" id="ARBA00022729"/>
    </source>
</evidence>
<keyword evidence="5" id="KW-0472">Membrane</keyword>
<comment type="caution">
    <text evidence="8">The sequence shown here is derived from an EMBL/GenBank/DDBJ whole genome shotgun (WGS) entry which is preliminary data.</text>
</comment>
<feature type="signal peptide" evidence="6">
    <location>
        <begin position="1"/>
        <end position="28"/>
    </location>
</feature>
<keyword evidence="5" id="KW-0812">Transmembrane</keyword>
<accession>A0A6N7XQM1</accession>
<feature type="transmembrane region" description="Helical" evidence="5">
    <location>
        <begin position="424"/>
        <end position="442"/>
    </location>
</feature>
<dbReference type="Gene3D" id="2.60.40.10">
    <property type="entry name" value="Immunoglobulins"/>
    <property type="match status" value="1"/>
</dbReference>
<dbReference type="InterPro" id="IPR026466">
    <property type="entry name" value="Fim_isopep_form_D2_dom"/>
</dbReference>